<proteinExistence type="predicted"/>
<dbReference type="Proteomes" id="UP000823868">
    <property type="component" value="Unassembled WGS sequence"/>
</dbReference>
<comment type="caution">
    <text evidence="1">The sequence shown here is derived from an EMBL/GenBank/DDBJ whole genome shotgun (WGS) entry which is preliminary data.</text>
</comment>
<name>A0A9D2BYJ3_9FIRM</name>
<reference evidence="1" key="1">
    <citation type="journal article" date="2021" name="PeerJ">
        <title>Extensive microbial diversity within the chicken gut microbiome revealed by metagenomics and culture.</title>
        <authorList>
            <person name="Gilroy R."/>
            <person name="Ravi A."/>
            <person name="Getino M."/>
            <person name="Pursley I."/>
            <person name="Horton D.L."/>
            <person name="Alikhan N.F."/>
            <person name="Baker D."/>
            <person name="Gharbi K."/>
            <person name="Hall N."/>
            <person name="Watson M."/>
            <person name="Adriaenssens E.M."/>
            <person name="Foster-Nyarko E."/>
            <person name="Jarju S."/>
            <person name="Secka A."/>
            <person name="Antonio M."/>
            <person name="Oren A."/>
            <person name="Chaudhuri R.R."/>
            <person name="La Ragione R."/>
            <person name="Hildebrand F."/>
            <person name="Pallen M.J."/>
        </authorList>
    </citation>
    <scope>NUCLEOTIDE SEQUENCE</scope>
    <source>
        <strain evidence="1">ChiBcec16_6824</strain>
    </source>
</reference>
<reference evidence="1" key="2">
    <citation type="submission" date="2021-04" db="EMBL/GenBank/DDBJ databases">
        <authorList>
            <person name="Gilroy R."/>
        </authorList>
    </citation>
    <scope>NUCLEOTIDE SEQUENCE</scope>
    <source>
        <strain evidence="1">ChiBcec16_6824</strain>
    </source>
</reference>
<organism evidence="1 2">
    <name type="scientific">Candidatus Flavonifractor merdigallinarum</name>
    <dbReference type="NCBI Taxonomy" id="2838589"/>
    <lineage>
        <taxon>Bacteria</taxon>
        <taxon>Bacillati</taxon>
        <taxon>Bacillota</taxon>
        <taxon>Clostridia</taxon>
        <taxon>Eubacteriales</taxon>
        <taxon>Oscillospiraceae</taxon>
        <taxon>Flavonifractor</taxon>
    </lineage>
</organism>
<dbReference type="EMBL" id="DXDX01000089">
    <property type="protein sequence ID" value="HIY21244.1"/>
    <property type="molecule type" value="Genomic_DNA"/>
</dbReference>
<dbReference type="AlphaFoldDB" id="A0A9D2BYJ3"/>
<accession>A0A9D2BYJ3</accession>
<protein>
    <submittedName>
        <fullName evidence="1">Uncharacterized protein</fullName>
    </submittedName>
</protein>
<evidence type="ECO:0000313" key="2">
    <source>
        <dbReference type="Proteomes" id="UP000823868"/>
    </source>
</evidence>
<gene>
    <name evidence="1" type="ORF">H9841_05000</name>
</gene>
<evidence type="ECO:0000313" key="1">
    <source>
        <dbReference type="EMBL" id="HIY21244.1"/>
    </source>
</evidence>
<sequence>MGTLAELAGLYIESAARLKVGIAALEARMEELDEPRRRALERDIALLRQMLRETREVGEVVGHYYDRSYWRGGKYTC</sequence>